<dbReference type="Proteomes" id="UP000018419">
    <property type="component" value="Unassembled WGS sequence"/>
</dbReference>
<evidence type="ECO:0008006" key="3">
    <source>
        <dbReference type="Google" id="ProtNLM"/>
    </source>
</evidence>
<reference evidence="1 2" key="1">
    <citation type="submission" date="2009-07" db="EMBL/GenBank/DDBJ databases">
        <authorList>
            <person name="Madupu R."/>
            <person name="Durkin A.S."/>
            <person name="Torralba M."/>
            <person name="Methe B."/>
            <person name="Sutton G.G."/>
            <person name="Strausberg R.L."/>
            <person name="Nelson K.E."/>
        </authorList>
    </citation>
    <scope>NUCLEOTIDE SEQUENCE [LARGE SCALE GENOMIC DNA]</scope>
    <source>
        <strain evidence="1 2">SK82</strain>
    </source>
</reference>
<dbReference type="InterPro" id="IPR029058">
    <property type="entry name" value="AB_hydrolase_fold"/>
</dbReference>
<name>A0ABP2GNX2_ACIRA</name>
<proteinExistence type="predicted"/>
<dbReference type="Gene3D" id="3.40.50.1820">
    <property type="entry name" value="alpha/beta hydrolase"/>
    <property type="match status" value="1"/>
</dbReference>
<keyword evidence="2" id="KW-1185">Reference proteome</keyword>
<dbReference type="SUPFAM" id="SSF53474">
    <property type="entry name" value="alpha/beta-Hydrolases"/>
    <property type="match status" value="1"/>
</dbReference>
<evidence type="ECO:0000313" key="2">
    <source>
        <dbReference type="Proteomes" id="UP000018419"/>
    </source>
</evidence>
<evidence type="ECO:0000313" key="1">
    <source>
        <dbReference type="EMBL" id="EET83487.1"/>
    </source>
</evidence>
<accession>A0ABP2GNX2</accession>
<comment type="caution">
    <text evidence="1">The sequence shown here is derived from an EMBL/GenBank/DDBJ whole genome shotgun (WGS) entry which is preliminary data.</text>
</comment>
<sequence>MRKILLISGWGLGLQPLAGLKTALENLYFQVELIDIFDSFKPAVLEGVLQKAVKADILMGWSLGGQLATILAQKIFEQTGQAKILVTLASNPCFVATEEWPNAMSRVTFEAFKGAFLNDRESTLKRFCHLIGTGGVMARNDIRSLQSFIKTDDPINLISGLQQLEQLNLVSILQKYPGRQYHLVSEQDQLIPCQIITDFHFLKANLLTTELLPNVGHGFPYSEIILTSKKICSFLNMT</sequence>
<gene>
    <name evidence="1" type="ORF">ACIRA0001_0821</name>
</gene>
<protein>
    <recommendedName>
        <fullName evidence="3">Serine hydrolase FSH domain-containing protein</fullName>
    </recommendedName>
</protein>
<dbReference type="RefSeq" id="WP_005018844.1">
    <property type="nucleotide sequence ID" value="NZ_ACVR01000015.1"/>
</dbReference>
<dbReference type="EMBL" id="ACVR01000015">
    <property type="protein sequence ID" value="EET83487.1"/>
    <property type="molecule type" value="Genomic_DNA"/>
</dbReference>
<organism evidence="1 2">
    <name type="scientific">Acinetobacter radioresistens SK82</name>
    <dbReference type="NCBI Taxonomy" id="596318"/>
    <lineage>
        <taxon>Bacteria</taxon>
        <taxon>Pseudomonadati</taxon>
        <taxon>Pseudomonadota</taxon>
        <taxon>Gammaproteobacteria</taxon>
        <taxon>Moraxellales</taxon>
        <taxon>Moraxellaceae</taxon>
        <taxon>Acinetobacter</taxon>
    </lineage>
</organism>